<evidence type="ECO:0000313" key="3">
    <source>
        <dbReference type="Proteomes" id="UP001143307"/>
    </source>
</evidence>
<dbReference type="EMBL" id="SHNP01000005">
    <property type="protein sequence ID" value="MCX2974761.1"/>
    <property type="molecule type" value="Genomic_DNA"/>
</dbReference>
<keyword evidence="2" id="KW-0121">Carboxypeptidase</keyword>
<dbReference type="PANTHER" id="PTHR34385">
    <property type="entry name" value="D-ALANYL-D-ALANINE CARBOXYPEPTIDASE"/>
    <property type="match status" value="1"/>
</dbReference>
<accession>A0ABT3SYS9</accession>
<evidence type="ECO:0000313" key="2">
    <source>
        <dbReference type="EMBL" id="MCX2974761.1"/>
    </source>
</evidence>
<dbReference type="Pfam" id="PF02557">
    <property type="entry name" value="VanY"/>
    <property type="match status" value="1"/>
</dbReference>
<sequence>MTGQVESHLVTLANGHRLHPEAAAAFALLQQDASAAGFELAIASSFRSYDRQLAIFNGKACCQRPVHDERGQVVDMNALNSMEKLAAILRFSALPGASRHHWGTDIDVYDAAAMPAAYQLQLSPEEVAPGAIFDPLHRWLDRRMNAAQSHGFFRPYAEDHGGVAVERWHLSFAPISEGLETVLDASTLQQCWGDELLLREEIAKDLEAIIDSYVKVPKGWCSMF</sequence>
<protein>
    <submittedName>
        <fullName evidence="2">D-alanyl-D-alanine carboxypeptidase family protein</fullName>
    </submittedName>
</protein>
<feature type="domain" description="D-alanyl-D-alanine carboxypeptidase-like core" evidence="1">
    <location>
        <begin position="16"/>
        <end position="174"/>
    </location>
</feature>
<dbReference type="CDD" id="cd14847">
    <property type="entry name" value="DD-carboxypeptidase_like"/>
    <property type="match status" value="1"/>
</dbReference>
<keyword evidence="3" id="KW-1185">Reference proteome</keyword>
<dbReference type="SUPFAM" id="SSF55166">
    <property type="entry name" value="Hedgehog/DD-peptidase"/>
    <property type="match status" value="1"/>
</dbReference>
<dbReference type="PANTHER" id="PTHR34385:SF1">
    <property type="entry name" value="PEPTIDOGLYCAN L-ALANYL-D-GLUTAMATE ENDOPEPTIDASE CWLK"/>
    <property type="match status" value="1"/>
</dbReference>
<keyword evidence="2" id="KW-0645">Protease</keyword>
<evidence type="ECO:0000259" key="1">
    <source>
        <dbReference type="Pfam" id="PF02557"/>
    </source>
</evidence>
<organism evidence="2 3">
    <name type="scientific">Candidatus Seongchinamella marina</name>
    <dbReference type="NCBI Taxonomy" id="2518990"/>
    <lineage>
        <taxon>Bacteria</taxon>
        <taxon>Pseudomonadati</taxon>
        <taxon>Pseudomonadota</taxon>
        <taxon>Gammaproteobacteria</taxon>
        <taxon>Cellvibrionales</taxon>
        <taxon>Halieaceae</taxon>
        <taxon>Seongchinamella</taxon>
    </lineage>
</organism>
<reference evidence="2" key="1">
    <citation type="submission" date="2019-02" db="EMBL/GenBank/DDBJ databases">
        <authorList>
            <person name="Li S.-H."/>
        </authorList>
    </citation>
    <scope>NUCLEOTIDE SEQUENCE</scope>
    <source>
        <strain evidence="2">IMCC8485</strain>
    </source>
</reference>
<dbReference type="InterPro" id="IPR052179">
    <property type="entry name" value="DD-CPase-like"/>
</dbReference>
<keyword evidence="2" id="KW-0378">Hydrolase</keyword>
<dbReference type="Proteomes" id="UP001143307">
    <property type="component" value="Unassembled WGS sequence"/>
</dbReference>
<gene>
    <name evidence="2" type="ORF">EYC87_14305</name>
</gene>
<dbReference type="InterPro" id="IPR003709">
    <property type="entry name" value="VanY-like_core_dom"/>
</dbReference>
<name>A0ABT3SYS9_9GAMM</name>
<proteinExistence type="predicted"/>
<dbReference type="InterPro" id="IPR009045">
    <property type="entry name" value="Zn_M74/Hedgehog-like"/>
</dbReference>
<dbReference type="Gene3D" id="3.30.1380.10">
    <property type="match status" value="1"/>
</dbReference>
<comment type="caution">
    <text evidence="2">The sequence shown here is derived from an EMBL/GenBank/DDBJ whole genome shotgun (WGS) entry which is preliminary data.</text>
</comment>
<dbReference type="GO" id="GO:0004180">
    <property type="term" value="F:carboxypeptidase activity"/>
    <property type="evidence" value="ECO:0007669"/>
    <property type="project" value="UniProtKB-KW"/>
</dbReference>